<sequence>MGSEDFYRCDACGKRNRIPAAVGVRGIRCGGCGHALPTPKILERLSQVKTELQDLSVRLRRFDYPRNHTEIERKLSRQKAILANLPDLPGYRMTSHASFDLIIEIGVLVDDLERRLQRTALKVALRILVEIGQFLRILAVETPRLLTSGSDD</sequence>
<reference evidence="2" key="1">
    <citation type="submission" date="2016-10" db="EMBL/GenBank/DDBJ databases">
        <authorList>
            <person name="Varghese N."/>
            <person name="Submissions S."/>
        </authorList>
    </citation>
    <scope>NUCLEOTIDE SEQUENCE [LARGE SCALE GENOMIC DNA]</scope>
    <source>
        <strain evidence="2">IBRC-M 10655</strain>
    </source>
</reference>
<dbReference type="AlphaFoldDB" id="A0A1H0PUR9"/>
<dbReference type="Gene3D" id="2.30.30.380">
    <property type="entry name" value="Zn-finger domain of Sec23/24"/>
    <property type="match status" value="1"/>
</dbReference>
<proteinExistence type="predicted"/>
<name>A0A1H0PUR9_9PSEU</name>
<evidence type="ECO:0000313" key="1">
    <source>
        <dbReference type="EMBL" id="SDP08415.1"/>
    </source>
</evidence>
<accession>A0A1H0PUR9</accession>
<protein>
    <submittedName>
        <fullName evidence="1">Uncharacterized protein</fullName>
    </submittedName>
</protein>
<dbReference type="STRING" id="504798.SAMN05421871_106187"/>
<organism evidence="1 2">
    <name type="scientific">Actinokineospora alba</name>
    <dbReference type="NCBI Taxonomy" id="504798"/>
    <lineage>
        <taxon>Bacteria</taxon>
        <taxon>Bacillati</taxon>
        <taxon>Actinomycetota</taxon>
        <taxon>Actinomycetes</taxon>
        <taxon>Pseudonocardiales</taxon>
        <taxon>Pseudonocardiaceae</taxon>
        <taxon>Actinokineospora</taxon>
    </lineage>
</organism>
<keyword evidence="2" id="KW-1185">Reference proteome</keyword>
<dbReference type="Proteomes" id="UP000199651">
    <property type="component" value="Unassembled WGS sequence"/>
</dbReference>
<evidence type="ECO:0000313" key="2">
    <source>
        <dbReference type="Proteomes" id="UP000199651"/>
    </source>
</evidence>
<gene>
    <name evidence="1" type="ORF">SAMN05192558_106265</name>
</gene>
<dbReference type="EMBL" id="FNJB01000006">
    <property type="protein sequence ID" value="SDP08415.1"/>
    <property type="molecule type" value="Genomic_DNA"/>
</dbReference>